<dbReference type="GeneID" id="115457977"/>
<protein>
    <submittedName>
        <fullName evidence="4">Coiled-coil domain-containing protein 102A-like isoform X1</fullName>
    </submittedName>
</protein>
<proteinExistence type="predicted"/>
<reference evidence="4" key="1">
    <citation type="submission" date="2025-08" db="UniProtKB">
        <authorList>
            <consortium name="RefSeq"/>
        </authorList>
    </citation>
    <scope>IDENTIFICATION</scope>
</reference>
<dbReference type="InParanoid" id="A0A6P7WQZ1"/>
<feature type="compositionally biased region" description="Polar residues" evidence="2">
    <location>
        <begin position="209"/>
        <end position="219"/>
    </location>
</feature>
<dbReference type="RefSeq" id="XP_030043571.1">
    <property type="nucleotide sequence ID" value="XM_030187711.1"/>
</dbReference>
<evidence type="ECO:0000256" key="2">
    <source>
        <dbReference type="SAM" id="MobiDB-lite"/>
    </source>
</evidence>
<feature type="region of interest" description="Disordered" evidence="2">
    <location>
        <begin position="131"/>
        <end position="219"/>
    </location>
</feature>
<dbReference type="PANTHER" id="PTHR46292">
    <property type="entry name" value="COILED-COIL DOMAIN-CONTAINING PROTEIN 102A"/>
    <property type="match status" value="1"/>
</dbReference>
<dbReference type="KEGG" id="muo:115457977"/>
<dbReference type="AlphaFoldDB" id="A0A6P7WQZ1"/>
<feature type="compositionally biased region" description="Polar residues" evidence="2">
    <location>
        <begin position="26"/>
        <end position="35"/>
    </location>
</feature>
<evidence type="ECO:0000256" key="1">
    <source>
        <dbReference type="ARBA" id="ARBA00023054"/>
    </source>
</evidence>
<keyword evidence="3" id="KW-1185">Reference proteome</keyword>
<keyword evidence="1" id="KW-0175">Coiled coil</keyword>
<sequence length="219" mass="24808">MLLSSSETDSQALVMSRRNLHRVSMGSDSKGQTKTGLPKASPPSSPLKSPVIAGQSPPPEYSHPLRDHQRCREELAEAKLVASNLEKTVRWWAECTSKWRERWSRASAERNRAKKEVRALRQQLEQLGREMQKLREQLEEAQKRQPRGTVDGENEQAREGSGNEEQVKKTPPTLSSETDEDGEKRSAKPHEELARERRSTQNDGKEPQNDSWTSSALTT</sequence>
<feature type="compositionally biased region" description="Basic and acidic residues" evidence="2">
    <location>
        <begin position="131"/>
        <end position="143"/>
    </location>
</feature>
<evidence type="ECO:0000313" key="4">
    <source>
        <dbReference type="RefSeq" id="XP_030043571.1"/>
    </source>
</evidence>
<feature type="compositionally biased region" description="Basic and acidic residues" evidence="2">
    <location>
        <begin position="182"/>
        <end position="208"/>
    </location>
</feature>
<gene>
    <name evidence="4" type="primary">LOC115457977</name>
</gene>
<name>A0A6P7WQZ1_9AMPH</name>
<evidence type="ECO:0000313" key="3">
    <source>
        <dbReference type="Proteomes" id="UP000515156"/>
    </source>
</evidence>
<accession>A0A6P7WQZ1</accession>
<dbReference type="OrthoDB" id="5984396at2759"/>
<feature type="region of interest" description="Disordered" evidence="2">
    <location>
        <begin position="1"/>
        <end position="68"/>
    </location>
</feature>
<organism evidence="3 4">
    <name type="scientific">Microcaecilia unicolor</name>
    <dbReference type="NCBI Taxonomy" id="1415580"/>
    <lineage>
        <taxon>Eukaryota</taxon>
        <taxon>Metazoa</taxon>
        <taxon>Chordata</taxon>
        <taxon>Craniata</taxon>
        <taxon>Vertebrata</taxon>
        <taxon>Euteleostomi</taxon>
        <taxon>Amphibia</taxon>
        <taxon>Gymnophiona</taxon>
        <taxon>Siphonopidae</taxon>
        <taxon>Microcaecilia</taxon>
    </lineage>
</organism>
<dbReference type="Proteomes" id="UP000515156">
    <property type="component" value="Chromosome 14"/>
</dbReference>
<feature type="compositionally biased region" description="Polar residues" evidence="2">
    <location>
        <begin position="1"/>
        <end position="13"/>
    </location>
</feature>
<dbReference type="PANTHER" id="PTHR46292:SF1">
    <property type="entry name" value="COILED-COIL DOMAIN-CONTAINING PROTEIN 102A"/>
    <property type="match status" value="1"/>
</dbReference>